<evidence type="ECO:0000259" key="1">
    <source>
        <dbReference type="Pfam" id="PF10543"/>
    </source>
</evidence>
<accession>A0A326RWQ0</accession>
<evidence type="ECO:0000313" key="2">
    <source>
        <dbReference type="EMBL" id="PZV78661.1"/>
    </source>
</evidence>
<feature type="domain" description="KilA-N DNA-binding" evidence="1">
    <location>
        <begin position="11"/>
        <end position="110"/>
    </location>
</feature>
<proteinExistence type="predicted"/>
<protein>
    <submittedName>
        <fullName evidence="2">ORF6N domain-containing protein</fullName>
    </submittedName>
</protein>
<comment type="caution">
    <text evidence="2">The sequence shown here is derived from an EMBL/GenBank/DDBJ whole genome shotgun (WGS) entry which is preliminary data.</text>
</comment>
<name>A0A326RWQ0_9BACT</name>
<organism evidence="2 3">
    <name type="scientific">Algoriphagus aquaeductus</name>
    <dbReference type="NCBI Taxonomy" id="475299"/>
    <lineage>
        <taxon>Bacteria</taxon>
        <taxon>Pseudomonadati</taxon>
        <taxon>Bacteroidota</taxon>
        <taxon>Cytophagia</taxon>
        <taxon>Cytophagales</taxon>
        <taxon>Cyclobacteriaceae</taxon>
        <taxon>Algoriphagus</taxon>
    </lineage>
</organism>
<dbReference type="AlphaFoldDB" id="A0A326RWQ0"/>
<evidence type="ECO:0000313" key="3">
    <source>
        <dbReference type="Proteomes" id="UP000248917"/>
    </source>
</evidence>
<sequence>MELINQQHIENRIYTIRDKQVMLDSDLAELYQVSTGRLNEQVKRNRNRFPSDFMFQLTQQEWEHLSISTASSISPSLRSQNAILKKNRGKHRKYLPFVFTEQGVASLSGVLKSELAVKVHVEIMRAFVSMRKFLLQNASVFQRLDQVELRLLQNDEKFDRVFKALEAGRPEPDKGIFFDGQVFDAYVFVSDLIKKAQKELILIDNYLDESVLSLLTKRRNGVQATLYTKSISKSLQLDLEKHNVQYPPITLKTFSQSHDRFLLIDQSELYHLGASLKDLGKKWFAFSRMDSHASFVLNQLNEVR</sequence>
<dbReference type="EMBL" id="QKTX01000016">
    <property type="protein sequence ID" value="PZV78661.1"/>
    <property type="molecule type" value="Genomic_DNA"/>
</dbReference>
<reference evidence="2 3" key="1">
    <citation type="submission" date="2018-06" db="EMBL/GenBank/DDBJ databases">
        <title>Genomic Encyclopedia of Archaeal and Bacterial Type Strains, Phase II (KMG-II): from individual species to whole genera.</title>
        <authorList>
            <person name="Goeker M."/>
        </authorList>
    </citation>
    <scope>NUCLEOTIDE SEQUENCE [LARGE SCALE GENOMIC DNA]</scope>
    <source>
        <strain evidence="2 3">T4</strain>
    </source>
</reference>
<dbReference type="InterPro" id="IPR018873">
    <property type="entry name" value="KilA-N_DNA-bd_domain"/>
</dbReference>
<dbReference type="Pfam" id="PF10543">
    <property type="entry name" value="ORF6N"/>
    <property type="match status" value="1"/>
</dbReference>
<keyword evidence="3" id="KW-1185">Reference proteome</keyword>
<dbReference type="OrthoDB" id="9816206at2"/>
<dbReference type="RefSeq" id="WP_111394494.1">
    <property type="nucleotide sequence ID" value="NZ_QKTX01000016.1"/>
</dbReference>
<dbReference type="Proteomes" id="UP000248917">
    <property type="component" value="Unassembled WGS sequence"/>
</dbReference>
<gene>
    <name evidence="2" type="ORF">CLV31_11690</name>
</gene>